<comment type="caution">
    <text evidence="3">The sequence shown here is derived from an EMBL/GenBank/DDBJ whole genome shotgun (WGS) entry which is preliminary data.</text>
</comment>
<dbReference type="SUPFAM" id="SSF47576">
    <property type="entry name" value="Calponin-homology domain, CH-domain"/>
    <property type="match status" value="1"/>
</dbReference>
<reference evidence="3" key="1">
    <citation type="submission" date="2022-10" db="EMBL/GenBank/DDBJ databases">
        <title>Novel sulphate-reducing endosymbionts in the free-living metamonad Anaeramoeba.</title>
        <authorList>
            <person name="Jerlstrom-Hultqvist J."/>
            <person name="Cepicka I."/>
            <person name="Gallot-Lavallee L."/>
            <person name="Salas-Leiva D."/>
            <person name="Curtis B.A."/>
            <person name="Zahonova K."/>
            <person name="Pipaliya S."/>
            <person name="Dacks J."/>
            <person name="Roger A.J."/>
        </authorList>
    </citation>
    <scope>NUCLEOTIDE SEQUENCE</scope>
    <source>
        <strain evidence="3">BMAN</strain>
    </source>
</reference>
<feature type="compositionally biased region" description="Acidic residues" evidence="2">
    <location>
        <begin position="1154"/>
        <end position="1168"/>
    </location>
</feature>
<feature type="compositionally biased region" description="Low complexity" evidence="2">
    <location>
        <begin position="1169"/>
        <end position="1188"/>
    </location>
</feature>
<evidence type="ECO:0000313" key="3">
    <source>
        <dbReference type="EMBL" id="KAJ5066082.1"/>
    </source>
</evidence>
<protein>
    <submittedName>
        <fullName evidence="3">Uncharacterized protein</fullName>
    </submittedName>
</protein>
<keyword evidence="1" id="KW-0175">Coiled coil</keyword>
<organism evidence="3 4">
    <name type="scientific">Anaeramoeba ignava</name>
    <name type="common">Anaerobic marine amoeba</name>
    <dbReference type="NCBI Taxonomy" id="1746090"/>
    <lineage>
        <taxon>Eukaryota</taxon>
        <taxon>Metamonada</taxon>
        <taxon>Anaeramoebidae</taxon>
        <taxon>Anaeramoeba</taxon>
    </lineage>
</organism>
<name>A0A9Q0L4Q6_ANAIG</name>
<feature type="region of interest" description="Disordered" evidence="2">
    <location>
        <begin position="1154"/>
        <end position="1192"/>
    </location>
</feature>
<dbReference type="Proteomes" id="UP001149090">
    <property type="component" value="Unassembled WGS sequence"/>
</dbReference>
<evidence type="ECO:0000256" key="1">
    <source>
        <dbReference type="SAM" id="Coils"/>
    </source>
</evidence>
<accession>A0A9Q0L4Q6</accession>
<sequence>MDQLYLWISSVLHKEINSQIKIEELTQKLCETIETLFPYLPSSKKEKNDAISNIKRLNRYSHLCGIPESFRLKPDEIIQNKNYEPVHILIQEIRTIYEKKLMEKNMIYPEKFTFIKQQVSVVDGIRAAFILSADISLQKTQVTCYYTSSGFESIIDSQEFRNFVHASLNQKLEDELEIVDLLSLNQVLLWIEYQDTNTNKIYATKRFQSLRDSDAFRNLIDFSEENIENDRNHEIEIEIENENENENVCNLCQILLEKYPSTSLRIVDVLARSLFFQVPLSFNVLFGSGRNYDDPNFPGILLLFNYEIWLQSKQEKLSQKIDQLEDINTDLENLEILINFQEQQNIIVEFNNPLDKILISYFIPNFIEMSIKQDYPLPQKLGLEEKQHAKKVGEMSLIEFQPEINEEESKKMGYEWVQTIQANFATGFQEFDVQIYRETQTQTATIRLTTYFLHIQLIGTAKILLKHTNKNHKLLINPENLAQFELVIDGKFICYLEFLSNIRGFIFWKTYNLFRKYPGSFPEAFEIGGDVLGESHEAMAVALRCWSKNEATFAVKMMKNLSDPVVAILKLDRNQITIYAENEPQIFVPLDNGLLNIQPHSKHNNLLKITIERIDTGHALLIVCNSSRQRTLLSTTLSCFDMLQFRYKQVFSSMDYEEVVQSELAVDRREEARSHREHAAHPGFFPTNEISREVLKNLANYKIIQKRDGSTLINSPLLSPSLDSSIHNFIPKTILTPTTFLYGNANAQDQKDSDTPQNSHEDYVQFSLYVHDLYGSKLGVGKITLYPDHFSFKFPTFFIQRFYSHYSKTVLESSDNKKCRLMIDEIEFVLVSFPNTKMAISFQKAFDSYKTKYLDLQKNIPILSGTFDCKFITPVGNFYGKIRILPDGISASCPIDNAAFDFVPSLSISENQNTLKIDMGKIGYMQIQLQNPSQTSEFKQLLHTNCDNYFAQSIGQKSFVFNLLTEKFPDASMIQKSRIFLTPHRLTIKNEDNTIETYKLDECFLFDKEGSQIVLQLPSPKSLLLSFIEEQQKQLFIKYAQQCNINDFFGSSSWNFRISLYDQNQESPTSAILCLRPTDISFISDTKKYQNPVIETEIFSHKSNSSLIQVYFVGRTNFIVSFQKKGSKNVFIRNFTHFQNTILKKFQLKEGYESDVDEDSSETEEQDNEINANNENTNKNLNNNNNNNLDHNLQKRDQNIDLVSDRSYPQFKEFEVSIMDEKQSHDQNSIPQKKFISAKIIVDEKEVLIQFPTQKIQYSFENNFEIAINTNNLRLIKIVWRKSDSFQIEFSDEKTKNEFVRFLTIQKQIFQDKMDSQNDLNKKSETFDIQILNDNSNVIDKGFVLFHTDYLRLSTQKKELEIEFSPQVEVLLDQKKNNILTIKYGPKKKNQKVIVSFPNEEQRTKFHAKFQIFVSQLFSKMKQQESLHQQRPHEFDIFVLNKKREKVEEGVIWINPKNIQIVTNKKTLIIDLVDLKTKVIPLKDDEKVIKLQHKKGKEFIMFANTTQKGLFLNSFSFGGNKTTKA</sequence>
<proteinExistence type="predicted"/>
<feature type="coiled-coil region" evidence="1">
    <location>
        <begin position="310"/>
        <end position="344"/>
    </location>
</feature>
<evidence type="ECO:0000256" key="2">
    <source>
        <dbReference type="SAM" id="MobiDB-lite"/>
    </source>
</evidence>
<keyword evidence="4" id="KW-1185">Reference proteome</keyword>
<dbReference type="EMBL" id="JAPDFW010000147">
    <property type="protein sequence ID" value="KAJ5066082.1"/>
    <property type="molecule type" value="Genomic_DNA"/>
</dbReference>
<dbReference type="InterPro" id="IPR036872">
    <property type="entry name" value="CH_dom_sf"/>
</dbReference>
<gene>
    <name evidence="3" type="ORF">M0811_03415</name>
</gene>
<evidence type="ECO:0000313" key="4">
    <source>
        <dbReference type="Proteomes" id="UP001149090"/>
    </source>
</evidence>